<dbReference type="AlphaFoldDB" id="A0A2H5FQZ5"/>
<evidence type="ECO:0000256" key="1">
    <source>
        <dbReference type="SAM" id="MobiDB-lite"/>
    </source>
</evidence>
<proteinExistence type="predicted"/>
<dbReference type="Proteomes" id="UP000234343">
    <property type="component" value="Chromosome"/>
</dbReference>
<dbReference type="EMBL" id="CP025491">
    <property type="protein sequence ID" value="AUH73998.1"/>
    <property type="molecule type" value="Genomic_DNA"/>
</dbReference>
<evidence type="ECO:0000313" key="2">
    <source>
        <dbReference type="EMBL" id="AUH73998.1"/>
    </source>
</evidence>
<feature type="region of interest" description="Disordered" evidence="1">
    <location>
        <begin position="161"/>
        <end position="193"/>
    </location>
</feature>
<sequence>MYMTPQLQAEVVPLNKMIFFQNLALGPQQSDFIDHFKSECIAFENNEGIKKQREQLLLQHPPILSFQNEHQEKRFYEHEVQKHQPFCCGRITPISIAFTSDIVFSPKDNYVFSPGNGKFYTGSQKAIDEDLKQDIRQASFGSEDQNALMNDLKTFDVTISQRSQSNASVEIDAPTLSELKSPSPFNMNLKPKD</sequence>
<organism evidence="2 3">
    <name type="scientific">Legionella sainthelensi</name>
    <dbReference type="NCBI Taxonomy" id="28087"/>
    <lineage>
        <taxon>Bacteria</taxon>
        <taxon>Pseudomonadati</taxon>
        <taxon>Pseudomonadota</taxon>
        <taxon>Gammaproteobacteria</taxon>
        <taxon>Legionellales</taxon>
        <taxon>Legionellaceae</taxon>
        <taxon>Legionella</taxon>
    </lineage>
</organism>
<evidence type="ECO:0000313" key="3">
    <source>
        <dbReference type="Proteomes" id="UP000234343"/>
    </source>
</evidence>
<reference evidence="2 3" key="1">
    <citation type="submission" date="2017-12" db="EMBL/GenBank/DDBJ databases">
        <title>Legionella sainthelensi LA01-117, whole genome sequence of a clinical isolate from New Zealand.</title>
        <authorList>
            <person name="Cree S.L."/>
            <person name="Slow S."/>
            <person name="Kennedy M.A."/>
            <person name="Murdoch D.R."/>
            <person name="Biggs P.J."/>
            <person name="Anderson T."/>
        </authorList>
    </citation>
    <scope>NUCLEOTIDE SEQUENCE [LARGE SCALE GENOMIC DNA]</scope>
    <source>
        <strain evidence="2 3">LA01-117</strain>
    </source>
</reference>
<name>A0A2H5FQZ5_9GAMM</name>
<keyword evidence="3" id="KW-1185">Reference proteome</keyword>
<dbReference type="KEGG" id="lsh:CAB17_14135"/>
<protein>
    <submittedName>
        <fullName evidence="2">Uncharacterized protein</fullName>
    </submittedName>
</protein>
<gene>
    <name evidence="2" type="ORF">CAB17_14135</name>
</gene>
<accession>A0A2H5FQZ5</accession>